<organism evidence="1">
    <name type="scientific">Siphoviridae sp. ctcj91</name>
    <dbReference type="NCBI Taxonomy" id="2826395"/>
    <lineage>
        <taxon>Viruses</taxon>
        <taxon>Duplodnaviria</taxon>
        <taxon>Heunggongvirae</taxon>
        <taxon>Uroviricota</taxon>
        <taxon>Caudoviricetes</taxon>
    </lineage>
</organism>
<name>A0A8S5QX91_9CAUD</name>
<sequence length="90" mass="9976">MGLSKLSEECKNCPFVKKCKNKRMEALAYMTEPQVLANAADPSSENLAAPLLRETVTIMINGTPTQVYKDEIEKQLYSQLYSGLGLKFGS</sequence>
<reference evidence="1" key="1">
    <citation type="journal article" date="2021" name="Proc. Natl. Acad. Sci. U.S.A.">
        <title>A Catalog of Tens of Thousands of Viruses from Human Metagenomes Reveals Hidden Associations with Chronic Diseases.</title>
        <authorList>
            <person name="Tisza M.J."/>
            <person name="Buck C.B."/>
        </authorList>
    </citation>
    <scope>NUCLEOTIDE SEQUENCE</scope>
    <source>
        <strain evidence="1">Ctcj91</strain>
    </source>
</reference>
<protein>
    <submittedName>
        <fullName evidence="1">Uncharacterized protein</fullName>
    </submittedName>
</protein>
<dbReference type="EMBL" id="BK015758">
    <property type="protein sequence ID" value="DAE23688.1"/>
    <property type="molecule type" value="Genomic_DNA"/>
</dbReference>
<accession>A0A8S5QX91</accession>
<proteinExistence type="predicted"/>
<evidence type="ECO:0000313" key="1">
    <source>
        <dbReference type="EMBL" id="DAE23688.1"/>
    </source>
</evidence>